<dbReference type="Gene3D" id="3.40.50.10140">
    <property type="entry name" value="Toll/interleukin-1 receptor homology (TIR) domain"/>
    <property type="match status" value="2"/>
</dbReference>
<dbReference type="InterPro" id="IPR035897">
    <property type="entry name" value="Toll_tir_struct_dom_sf"/>
</dbReference>
<accession>A0AAD5T5R9</accession>
<reference evidence="3" key="1">
    <citation type="submission" date="2020-05" db="EMBL/GenBank/DDBJ databases">
        <title>Phylogenomic resolution of chytrid fungi.</title>
        <authorList>
            <person name="Stajich J.E."/>
            <person name="Amses K."/>
            <person name="Simmons R."/>
            <person name="Seto K."/>
            <person name="Myers J."/>
            <person name="Bonds A."/>
            <person name="Quandt C.A."/>
            <person name="Barry K."/>
            <person name="Liu P."/>
            <person name="Grigoriev I."/>
            <person name="Longcore J.E."/>
            <person name="James T.Y."/>
        </authorList>
    </citation>
    <scope>NUCLEOTIDE SEQUENCE</scope>
    <source>
        <strain evidence="3">JEL0513</strain>
    </source>
</reference>
<dbReference type="SUPFAM" id="SSF52200">
    <property type="entry name" value="Toll/Interleukin receptor TIR domain"/>
    <property type="match status" value="2"/>
</dbReference>
<sequence>MDVDEILPLLQRGAPSSTSNIAIRKALEEFHNKFPSRDADLIKTIVVDQLIPILKQDDPEQTLDWFSDALVQPISDLLIVENVWNTHEDTAVLIQVLDLLFDRILIRNLGREFDWYKLGLISHLISLTLRRNVFKLEKSVDVTWIEKWVPLCDFFDIGDNVKTLYEKAEVDISNLKFPIYNREEKEKESNLNVIPLTSCLDDSVYPQMKRKALYHVISVSRIGNNSSSTRKEKEASALIQKKFASIAVDLMKNKNFFMLADLFGSIFLTADKSLLGEAIPNCLIQLALNVKAGDISLLEYSQSVLIVCLQEVGKSHKDRIFEVLDSLSRVLDLIDSQSADFIVVQFHAMGTEGDRAALKNLGILISLAQKGNQIVVGDISASLLGSFWQQTELFVDHFDELLLLLPTLSGGVSGMVIANIVQSNPSKYATKEALAPIITALKSPESKAMSVGGVSSVVMTIYAAIATYSLDGCKLCTPLIMSEIEGILKTDVNRRDPYISSAVTTLLLPLSTIAKDYPEILSEHEKTLDALSSDPVAKDGSVGEMLDSVLNSLHGVSLKALAGKLSASMKSLGINPDDPFFEAVEESLKKEGKVPEYDCMLSYNWSQKSVVLRIRDSLVARGLSVWLDLEQMSGNVYGKMADAVLGSKVIIPCLSITYESSGNCKRELGFAADQTRTGKKIVPVRLDDGPFTWTALITSGLLYTYIGENEINVSEVWERVMDSLAREVFTVVGLRNPVTHIDEIFDAAVKESLNKDNLTEYDCMLSYNWTQQSIVVKIHDALVDRGLSVWIDMEQMSGNVYGKMADAVLGSKVVVSCLSATYEVSENCKRELDFAFEQVKTGKQIVVLELDNAVRTWSNACTEGFPRLEIKRDLGDSDVAWNAIMDTLANQIQAALERGQVLKRKAAKAKNAITEHSTPTPTKFVSQTELEARIVALESLVQSHDELKVKVQALENTVKKQSAIIFGLSNFVGINFGFDCGSVSRLAAVLAFKLSQQSNSEFPDTGSPKQNIIFDQIHHADRAFESLCFSPSQTPQTLAAMFTSLAAHFKPAPTRHSFENNSVDSSTVVNTKHKILETFFLAKANLCSFYSVFLQTNLTVQCFNRLLRAEASLINLNVDNTLEFFFVRHLTYHITVIKQAVLAEIYVDEFNIKEASLCLHSAKRSLKDWISQLNLVQQKLNLPLTSISNLPTRESIEASKKGSSQPLSNSLAILIFNLLTTSSQLSKTQPPNSSNSQQNNFHATTWLDAFIESVSAKFGIVFQKILCRNSVGIESGVNLIKEWNLSRISESSLFESMANKFLSKHPKVANLSLIYRVHDDESIPFYADGFHCRVPASATIYAKPTGIALYPAVFSFPEDPPIADHWPNIVSLFHSYKIFTGQSISKLYPISKIIETESKRRQKLLNSKNTNYDNLGALANRREHVVGSSGSNGGSRMSWPDVGGMFTATFKGFAKASVPSEPIETDYFGSPEHIRGKNYTKNVMFVETRTTDNILTFWDRKVGVTYVLCQIDSMYELVLIVKGAVKSEDGEPVVKEKEILTFAMEFANSFQHLDLKFLCRANFET</sequence>
<dbReference type="PANTHER" id="PTHR46270">
    <property type="entry name" value="ARMADILLO-TYPE FOLD-RELATED"/>
    <property type="match status" value="1"/>
</dbReference>
<proteinExistence type="predicted"/>
<feature type="domain" description="TIR" evidence="2">
    <location>
        <begin position="600"/>
        <end position="688"/>
    </location>
</feature>
<comment type="caution">
    <text evidence="3">The sequence shown here is derived from an EMBL/GenBank/DDBJ whole genome shotgun (WGS) entry which is preliminary data.</text>
</comment>
<feature type="coiled-coil region" evidence="1">
    <location>
        <begin position="937"/>
        <end position="964"/>
    </location>
</feature>
<gene>
    <name evidence="3" type="ORF">HK100_009758</name>
</gene>
<dbReference type="InterPro" id="IPR000157">
    <property type="entry name" value="TIR_dom"/>
</dbReference>
<keyword evidence="1" id="KW-0175">Coiled coil</keyword>
<evidence type="ECO:0000313" key="4">
    <source>
        <dbReference type="Proteomes" id="UP001211907"/>
    </source>
</evidence>
<dbReference type="Proteomes" id="UP001211907">
    <property type="component" value="Unassembled WGS sequence"/>
</dbReference>
<evidence type="ECO:0000256" key="1">
    <source>
        <dbReference type="SAM" id="Coils"/>
    </source>
</evidence>
<dbReference type="InterPro" id="IPR018544">
    <property type="entry name" value="KICS_2"/>
</dbReference>
<evidence type="ECO:0000313" key="3">
    <source>
        <dbReference type="EMBL" id="KAJ3127430.1"/>
    </source>
</evidence>
<feature type="domain" description="TIR" evidence="2">
    <location>
        <begin position="764"/>
        <end position="851"/>
    </location>
</feature>
<dbReference type="Pfam" id="PF09404">
    <property type="entry name" value="C12orf66_like"/>
    <property type="match status" value="1"/>
</dbReference>
<dbReference type="GO" id="GO:0007165">
    <property type="term" value="P:signal transduction"/>
    <property type="evidence" value="ECO:0007669"/>
    <property type="project" value="InterPro"/>
</dbReference>
<dbReference type="Pfam" id="PF13676">
    <property type="entry name" value="TIR_2"/>
    <property type="match status" value="2"/>
</dbReference>
<keyword evidence="4" id="KW-1185">Reference proteome</keyword>
<dbReference type="EMBL" id="JADGJH010000511">
    <property type="protein sequence ID" value="KAJ3127430.1"/>
    <property type="molecule type" value="Genomic_DNA"/>
</dbReference>
<name>A0AAD5T5R9_9FUNG</name>
<dbReference type="InterPro" id="IPR038060">
    <property type="entry name" value="C12orf66-like_central_sf"/>
</dbReference>
<dbReference type="Gene3D" id="1.10.3450.30">
    <property type="match status" value="1"/>
</dbReference>
<organism evidence="3 4">
    <name type="scientific">Physocladia obscura</name>
    <dbReference type="NCBI Taxonomy" id="109957"/>
    <lineage>
        <taxon>Eukaryota</taxon>
        <taxon>Fungi</taxon>
        <taxon>Fungi incertae sedis</taxon>
        <taxon>Chytridiomycota</taxon>
        <taxon>Chytridiomycota incertae sedis</taxon>
        <taxon>Chytridiomycetes</taxon>
        <taxon>Chytridiales</taxon>
        <taxon>Chytriomycetaceae</taxon>
        <taxon>Physocladia</taxon>
    </lineage>
</organism>
<dbReference type="SUPFAM" id="SSF160651">
    <property type="entry name" value="FLJ32549 C-terminal domain-like"/>
    <property type="match status" value="1"/>
</dbReference>
<protein>
    <recommendedName>
        <fullName evidence="2">TIR domain-containing protein</fullName>
    </recommendedName>
</protein>
<dbReference type="PANTHER" id="PTHR46270:SF2">
    <property type="entry name" value="TIR DOMAIN-CONTAINING PROTEIN"/>
    <property type="match status" value="1"/>
</dbReference>
<dbReference type="Gene3D" id="3.30.450.240">
    <property type="match status" value="1"/>
</dbReference>
<evidence type="ECO:0000259" key="2">
    <source>
        <dbReference type="Pfam" id="PF13676"/>
    </source>
</evidence>